<dbReference type="InterPro" id="IPR039258">
    <property type="entry name" value="ZNF511"/>
</dbReference>
<feature type="region of interest" description="Disordered" evidence="1">
    <location>
        <begin position="94"/>
        <end position="267"/>
    </location>
</feature>
<dbReference type="Proteomes" id="UP000694429">
    <property type="component" value="Unassembled WGS sequence"/>
</dbReference>
<protein>
    <recommendedName>
        <fullName evidence="2">C2H2-type domain-containing protein</fullName>
    </recommendedName>
</protein>
<dbReference type="AlphaFoldDB" id="A0A8C0MPY9"/>
<sequence length="515" mass="54509">MPTPSAGLEPRPETESRAPPRSLLSMQGIRAPPAAGPRAGSSAVPGPPLPQRGGDPGRPGGSPGAAGAAHLGAVRGHGGRHVRGPVLLQQLDVDLGPVPPVDSQQTEQLVDVVVNPKLTHGSGSQASRGVLLQGQEPGHAAAPGGPPRRTRKPRGARAAAPAPAPLPADPARPPPRPPKPQRPPRRRRKCPDVTSGPAPPGSRTAARRLRGRPLAGRCSCRPGSTPAYGARPGRPSRCLWSGTPRPGPRPSTSRRAGCASRGSTSSSRVPEFTCQVAGCCQVFDSLEDYEHHYHTLHRNVCSFCRRSFPSLHLLDVHILEWHDSLFQILSERQDMYQCLVEGCAEKFKTSKDRKDHLVRRHLYPADFRFDKPKKSKGPATPRATVQGSAEALGDDGEQSGGDAMEVSSEHAAPLPEPVAERRTYSHRLVPGTLVQQVVKVSFLRMLGLTLGSILSGRSGHWVGASASAGAESLTVLLWNASPSRARSLWGPGGRGTSSPLCHGLGRDRINAGCGC</sequence>
<dbReference type="SMART" id="SM00355">
    <property type="entry name" value="ZnF_C2H2"/>
    <property type="match status" value="3"/>
</dbReference>
<feature type="region of interest" description="Disordered" evidence="1">
    <location>
        <begin position="370"/>
        <end position="415"/>
    </location>
</feature>
<evidence type="ECO:0000313" key="3">
    <source>
        <dbReference type="Ensembl" id="ENSCAFP00030013111.1"/>
    </source>
</evidence>
<feature type="compositionally biased region" description="Low complexity" evidence="1">
    <location>
        <begin position="65"/>
        <end position="74"/>
    </location>
</feature>
<feature type="domain" description="C2H2-type" evidence="2">
    <location>
        <begin position="338"/>
        <end position="361"/>
    </location>
</feature>
<feature type="domain" description="C2H2-type" evidence="2">
    <location>
        <begin position="274"/>
        <end position="297"/>
    </location>
</feature>
<feature type="compositionally biased region" description="Pro residues" evidence="1">
    <location>
        <begin position="162"/>
        <end position="181"/>
    </location>
</feature>
<dbReference type="InterPro" id="IPR013087">
    <property type="entry name" value="Znf_C2H2_type"/>
</dbReference>
<organism evidence="3 4">
    <name type="scientific">Canis lupus familiaris</name>
    <name type="common">Dog</name>
    <name type="synonym">Canis familiaris</name>
    <dbReference type="NCBI Taxonomy" id="9615"/>
    <lineage>
        <taxon>Eukaryota</taxon>
        <taxon>Metazoa</taxon>
        <taxon>Chordata</taxon>
        <taxon>Craniata</taxon>
        <taxon>Vertebrata</taxon>
        <taxon>Euteleostomi</taxon>
        <taxon>Mammalia</taxon>
        <taxon>Eutheria</taxon>
        <taxon>Laurasiatheria</taxon>
        <taxon>Carnivora</taxon>
        <taxon>Caniformia</taxon>
        <taxon>Canidae</taxon>
        <taxon>Canis</taxon>
    </lineage>
</organism>
<dbReference type="Ensembl" id="ENSCAFT00030015045.1">
    <property type="protein sequence ID" value="ENSCAFP00030013111.1"/>
    <property type="gene ID" value="ENSCAFG00030008208.1"/>
</dbReference>
<feature type="compositionally biased region" description="Gly residues" evidence="1">
    <location>
        <begin position="54"/>
        <end position="64"/>
    </location>
</feature>
<name>A0A8C0MPY9_CANLF</name>
<proteinExistence type="predicted"/>
<dbReference type="PROSITE" id="PS00028">
    <property type="entry name" value="ZINC_FINGER_C2H2_1"/>
    <property type="match status" value="3"/>
</dbReference>
<feature type="domain" description="C2H2-type" evidence="2">
    <location>
        <begin position="301"/>
        <end position="322"/>
    </location>
</feature>
<dbReference type="PANTHER" id="PTHR21354">
    <property type="entry name" value="ZINC FINGER PROTEIN 511"/>
    <property type="match status" value="1"/>
</dbReference>
<reference evidence="3" key="1">
    <citation type="submission" date="2025-08" db="UniProtKB">
        <authorList>
            <consortium name="Ensembl"/>
        </authorList>
    </citation>
    <scope>IDENTIFICATION</scope>
</reference>
<accession>A0A8C0MPY9</accession>
<feature type="compositionally biased region" description="Low complexity" evidence="1">
    <location>
        <begin position="30"/>
        <end position="44"/>
    </location>
</feature>
<evidence type="ECO:0000313" key="4">
    <source>
        <dbReference type="Proteomes" id="UP000694429"/>
    </source>
</evidence>
<evidence type="ECO:0000256" key="1">
    <source>
        <dbReference type="SAM" id="MobiDB-lite"/>
    </source>
</evidence>
<dbReference type="PANTHER" id="PTHR21354:SF0">
    <property type="entry name" value="ZINC FINGER PROTEIN 511"/>
    <property type="match status" value="1"/>
</dbReference>
<evidence type="ECO:0000259" key="2">
    <source>
        <dbReference type="PROSITE" id="PS00028"/>
    </source>
</evidence>
<feature type="region of interest" description="Disordered" evidence="1">
    <location>
        <begin position="1"/>
        <end position="80"/>
    </location>
</feature>